<keyword evidence="4 5" id="KW-0720">Serine protease</keyword>
<evidence type="ECO:0000256" key="3">
    <source>
        <dbReference type="ARBA" id="ARBA00022801"/>
    </source>
</evidence>
<sequence length="307" mass="32455">MSRSDIPAWAKDSSVMRLPDAIRLGGITPEWAWGGADGSGVRVAIVDSGVDADHPALEGCVDVEEGVALRLGPDGEIEEVRGAHRDAFGHGTACAGIVHDLAPGARVTSVKVLGEGLAGKAAVFLRGLAWCVEQGFDVINLSLGTTREDWALPFHEVCDRAYFAGSLVVTAANNVQRPSWPSLLSSVVSVACNTTEDPERFHFNPDPPTEFLARGVDVDVAWRGGQRITGTGNSYAAPHIAGMAARILSKHPGLRPFQVKTILWATAANVQEAPSRPGSLRPRPGLSARASGVFDLAQMRAAEARGR</sequence>
<dbReference type="SUPFAM" id="SSF52743">
    <property type="entry name" value="Subtilisin-like"/>
    <property type="match status" value="1"/>
</dbReference>
<dbReference type="RefSeq" id="WP_114592430.1">
    <property type="nucleotide sequence ID" value="NZ_CP031165.1"/>
</dbReference>
<organism evidence="7 8">
    <name type="scientific">Euzebya pacifica</name>
    <dbReference type="NCBI Taxonomy" id="1608957"/>
    <lineage>
        <taxon>Bacteria</taxon>
        <taxon>Bacillati</taxon>
        <taxon>Actinomycetota</taxon>
        <taxon>Nitriliruptoria</taxon>
        <taxon>Euzebyales</taxon>
    </lineage>
</organism>
<dbReference type="PRINTS" id="PR00723">
    <property type="entry name" value="SUBTILISIN"/>
</dbReference>
<evidence type="ECO:0000256" key="1">
    <source>
        <dbReference type="ARBA" id="ARBA00011073"/>
    </source>
</evidence>
<keyword evidence="8" id="KW-1185">Reference proteome</keyword>
<feature type="domain" description="Peptidase S8/S53" evidence="6">
    <location>
        <begin position="38"/>
        <end position="271"/>
    </location>
</feature>
<dbReference type="InterPro" id="IPR015500">
    <property type="entry name" value="Peptidase_S8_subtilisin-rel"/>
</dbReference>
<dbReference type="AlphaFoldDB" id="A0A346Y0N2"/>
<dbReference type="InterPro" id="IPR000209">
    <property type="entry name" value="Peptidase_S8/S53_dom"/>
</dbReference>
<dbReference type="GO" id="GO:0004252">
    <property type="term" value="F:serine-type endopeptidase activity"/>
    <property type="evidence" value="ECO:0007669"/>
    <property type="project" value="UniProtKB-UniRule"/>
</dbReference>
<name>A0A346Y0N2_9ACTN</name>
<evidence type="ECO:0000313" key="7">
    <source>
        <dbReference type="EMBL" id="AXV08029.1"/>
    </source>
</evidence>
<evidence type="ECO:0000313" key="8">
    <source>
        <dbReference type="Proteomes" id="UP000264006"/>
    </source>
</evidence>
<evidence type="ECO:0000256" key="5">
    <source>
        <dbReference type="PROSITE-ProRule" id="PRU01240"/>
    </source>
</evidence>
<evidence type="ECO:0000256" key="4">
    <source>
        <dbReference type="ARBA" id="ARBA00022825"/>
    </source>
</evidence>
<reference evidence="7 8" key="1">
    <citation type="submission" date="2018-09" db="EMBL/GenBank/DDBJ databases">
        <title>Complete genome sequence of Euzebya sp. DY32-46 isolated from seawater of Pacific Ocean.</title>
        <authorList>
            <person name="Xu L."/>
            <person name="Wu Y.-H."/>
            <person name="Xu X.-W."/>
        </authorList>
    </citation>
    <scope>NUCLEOTIDE SEQUENCE [LARGE SCALE GENOMIC DNA]</scope>
    <source>
        <strain evidence="7 8">DY32-46</strain>
    </source>
</reference>
<dbReference type="KEGG" id="euz:DVS28_a3354"/>
<dbReference type="PROSITE" id="PS00136">
    <property type="entry name" value="SUBTILASE_ASP"/>
    <property type="match status" value="1"/>
</dbReference>
<dbReference type="Gene3D" id="3.40.50.200">
    <property type="entry name" value="Peptidase S8/S53 domain"/>
    <property type="match status" value="1"/>
</dbReference>
<keyword evidence="3 5" id="KW-0378">Hydrolase</keyword>
<comment type="similarity">
    <text evidence="1 5">Belongs to the peptidase S8 family.</text>
</comment>
<dbReference type="GO" id="GO:0006508">
    <property type="term" value="P:proteolysis"/>
    <property type="evidence" value="ECO:0007669"/>
    <property type="project" value="UniProtKB-KW"/>
</dbReference>
<dbReference type="Proteomes" id="UP000264006">
    <property type="component" value="Chromosome"/>
</dbReference>
<feature type="active site" description="Charge relay system" evidence="5">
    <location>
        <position position="234"/>
    </location>
</feature>
<dbReference type="InterPro" id="IPR023827">
    <property type="entry name" value="Peptidase_S8_Asp-AS"/>
</dbReference>
<dbReference type="EMBL" id="CP031165">
    <property type="protein sequence ID" value="AXV08029.1"/>
    <property type="molecule type" value="Genomic_DNA"/>
</dbReference>
<evidence type="ECO:0000256" key="2">
    <source>
        <dbReference type="ARBA" id="ARBA00022670"/>
    </source>
</evidence>
<dbReference type="PROSITE" id="PS51892">
    <property type="entry name" value="SUBTILASE"/>
    <property type="match status" value="1"/>
</dbReference>
<keyword evidence="2 5" id="KW-0645">Protease</keyword>
<dbReference type="InterPro" id="IPR036852">
    <property type="entry name" value="Peptidase_S8/S53_dom_sf"/>
</dbReference>
<feature type="active site" description="Charge relay system" evidence="5">
    <location>
        <position position="90"/>
    </location>
</feature>
<feature type="active site" description="Charge relay system" evidence="5">
    <location>
        <position position="47"/>
    </location>
</feature>
<protein>
    <submittedName>
        <fullName evidence="7">Serine protease</fullName>
    </submittedName>
</protein>
<dbReference type="OrthoDB" id="9813435at2"/>
<proteinExistence type="inferred from homology"/>
<dbReference type="PANTHER" id="PTHR43806">
    <property type="entry name" value="PEPTIDASE S8"/>
    <property type="match status" value="1"/>
</dbReference>
<dbReference type="Pfam" id="PF00082">
    <property type="entry name" value="Peptidase_S8"/>
    <property type="match status" value="1"/>
</dbReference>
<dbReference type="PANTHER" id="PTHR43806:SF11">
    <property type="entry name" value="CEREVISIN-RELATED"/>
    <property type="match status" value="1"/>
</dbReference>
<accession>A0A346Y0N2</accession>
<evidence type="ECO:0000259" key="6">
    <source>
        <dbReference type="Pfam" id="PF00082"/>
    </source>
</evidence>
<dbReference type="InterPro" id="IPR050131">
    <property type="entry name" value="Peptidase_S8_subtilisin-like"/>
</dbReference>
<gene>
    <name evidence="7" type="ORF">DVS28_a3354</name>
</gene>